<dbReference type="AlphaFoldDB" id="A0A1H8MXL5"/>
<keyword evidence="5" id="KW-0119">Carbohydrate metabolism</keyword>
<proteinExistence type="inferred from homology"/>
<dbReference type="CDD" id="cd07505">
    <property type="entry name" value="HAD_BPGM-like"/>
    <property type="match status" value="1"/>
</dbReference>
<reference evidence="6 7" key="1">
    <citation type="submission" date="2016-10" db="EMBL/GenBank/DDBJ databases">
        <authorList>
            <person name="de Groot N.N."/>
        </authorList>
    </citation>
    <scope>NUCLEOTIDE SEQUENCE [LARGE SCALE GENOMIC DNA]</scope>
    <source>
        <strain evidence="6 7">DSM 3857</strain>
    </source>
</reference>
<evidence type="ECO:0000256" key="2">
    <source>
        <dbReference type="ARBA" id="ARBA00006171"/>
    </source>
</evidence>
<dbReference type="NCBIfam" id="TIGR01509">
    <property type="entry name" value="HAD-SF-IA-v3"/>
    <property type="match status" value="1"/>
</dbReference>
<keyword evidence="3" id="KW-0479">Metal-binding</keyword>
<dbReference type="InterPro" id="IPR006439">
    <property type="entry name" value="HAD-SF_hydro_IA"/>
</dbReference>
<gene>
    <name evidence="6" type="ORF">SAMN04488103_11525</name>
</gene>
<comment type="similarity">
    <text evidence="2">Belongs to the HAD-like hydrolase superfamily. CbbY/CbbZ/Gph/YieH family.</text>
</comment>
<dbReference type="InterPro" id="IPR023198">
    <property type="entry name" value="PGP-like_dom2"/>
</dbReference>
<dbReference type="Gene3D" id="1.10.150.240">
    <property type="entry name" value="Putative phosphatase, domain 2"/>
    <property type="match status" value="1"/>
</dbReference>
<dbReference type="SUPFAM" id="SSF56784">
    <property type="entry name" value="HAD-like"/>
    <property type="match status" value="1"/>
</dbReference>
<protein>
    <submittedName>
        <fullName evidence="6">Haloacid dehalogenase superfamily, subfamily IA, variant 3 with third motif having DD or ED</fullName>
    </submittedName>
</protein>
<dbReference type="InterPro" id="IPR023214">
    <property type="entry name" value="HAD_sf"/>
</dbReference>
<dbReference type="PANTHER" id="PTHR46193">
    <property type="entry name" value="6-PHOSPHOGLUCONATE PHOSPHATASE"/>
    <property type="match status" value="1"/>
</dbReference>
<evidence type="ECO:0000256" key="4">
    <source>
        <dbReference type="ARBA" id="ARBA00022842"/>
    </source>
</evidence>
<accession>A0A1H8MXL5</accession>
<evidence type="ECO:0000256" key="5">
    <source>
        <dbReference type="ARBA" id="ARBA00023277"/>
    </source>
</evidence>
<evidence type="ECO:0000256" key="1">
    <source>
        <dbReference type="ARBA" id="ARBA00001946"/>
    </source>
</evidence>
<dbReference type="RefSeq" id="WP_091303519.1">
    <property type="nucleotide sequence ID" value="NZ_FOCE01000015.1"/>
</dbReference>
<organism evidence="6 7">
    <name type="scientific">Gemmobacter aquatilis</name>
    <dbReference type="NCBI Taxonomy" id="933059"/>
    <lineage>
        <taxon>Bacteria</taxon>
        <taxon>Pseudomonadati</taxon>
        <taxon>Pseudomonadota</taxon>
        <taxon>Alphaproteobacteria</taxon>
        <taxon>Rhodobacterales</taxon>
        <taxon>Paracoccaceae</taxon>
        <taxon>Gemmobacter</taxon>
    </lineage>
</organism>
<dbReference type="SFLD" id="SFLDS00003">
    <property type="entry name" value="Haloacid_Dehalogenase"/>
    <property type="match status" value="1"/>
</dbReference>
<dbReference type="PANTHER" id="PTHR46193:SF18">
    <property type="entry name" value="HEXITOL PHOSPHATASE B"/>
    <property type="match status" value="1"/>
</dbReference>
<dbReference type="Proteomes" id="UP000198761">
    <property type="component" value="Unassembled WGS sequence"/>
</dbReference>
<keyword evidence="4" id="KW-0460">Magnesium</keyword>
<dbReference type="InterPro" id="IPR051600">
    <property type="entry name" value="Beta-PGM-like"/>
</dbReference>
<evidence type="ECO:0000313" key="6">
    <source>
        <dbReference type="EMBL" id="SEO21978.1"/>
    </source>
</evidence>
<sequence length="210" mass="22346">MTIKAVLWDMDGTLADSEHIAVEALRLAMVEAGLQVPDDLYETVVGCAADDLYHRFVRDLGLSLPPVVWEQRKHAGYFAAIGGLRGFEDALATWRRFEAAGIAQAVVSNSDRMIVDANLRAIGLSRPGLISVSRNDLRQGKPAAEGYLRALWLLDCTPDQAVVVEDSASGAAAGLAAGIRTVFVPHATVAAPAGVEALTDMAALERLVLP</sequence>
<comment type="cofactor">
    <cofactor evidence="1">
        <name>Mg(2+)</name>
        <dbReference type="ChEBI" id="CHEBI:18420"/>
    </cofactor>
</comment>
<dbReference type="Gene3D" id="3.40.50.1000">
    <property type="entry name" value="HAD superfamily/HAD-like"/>
    <property type="match status" value="1"/>
</dbReference>
<dbReference type="EMBL" id="FOCE01000015">
    <property type="protein sequence ID" value="SEO21978.1"/>
    <property type="molecule type" value="Genomic_DNA"/>
</dbReference>
<dbReference type="SFLD" id="SFLDG01129">
    <property type="entry name" value="C1.5:_HAD__Beta-PGM__Phosphata"/>
    <property type="match status" value="1"/>
</dbReference>
<name>A0A1H8MXL5_9RHOB</name>
<dbReference type="GO" id="GO:0046872">
    <property type="term" value="F:metal ion binding"/>
    <property type="evidence" value="ECO:0007669"/>
    <property type="project" value="UniProtKB-KW"/>
</dbReference>
<dbReference type="Pfam" id="PF00702">
    <property type="entry name" value="Hydrolase"/>
    <property type="match status" value="1"/>
</dbReference>
<dbReference type="OrthoDB" id="9782449at2"/>
<dbReference type="InterPro" id="IPR036412">
    <property type="entry name" value="HAD-like_sf"/>
</dbReference>
<evidence type="ECO:0000313" key="7">
    <source>
        <dbReference type="Proteomes" id="UP000198761"/>
    </source>
</evidence>
<dbReference type="STRING" id="933059.SAMN04488103_11525"/>
<evidence type="ECO:0000256" key="3">
    <source>
        <dbReference type="ARBA" id="ARBA00022723"/>
    </source>
</evidence>
<keyword evidence="7" id="KW-1185">Reference proteome</keyword>
<dbReference type="GO" id="GO:0003824">
    <property type="term" value="F:catalytic activity"/>
    <property type="evidence" value="ECO:0007669"/>
    <property type="project" value="UniProtKB-ARBA"/>
</dbReference>